<name>A0A6S6SA60_9BACT</name>
<proteinExistence type="predicted"/>
<sequence>MVKDIESFLRKDFKFSELKIVSDDICINNSNEYLDIDSEEGGLISKLYKKGEDRLFKSDKMSSCDTILFNIKHDHMVFIEFKDMNKVDSKEKLKEWNEKHYKSILVKISDSILMFSYILNKKYKISYDSFMNIKKSFIYVYKTDVYKDKIHEHLHNKFSKYKFLFQNTLFADVNEFQDFLKTNKL</sequence>
<dbReference type="AlphaFoldDB" id="A0A6S6SA60"/>
<reference evidence="1" key="1">
    <citation type="submission" date="2020-01" db="EMBL/GenBank/DDBJ databases">
        <authorList>
            <person name="Meier V. D."/>
            <person name="Meier V D."/>
        </authorList>
    </citation>
    <scope>NUCLEOTIDE SEQUENCE</scope>
    <source>
        <strain evidence="1">HLG_WM_MAG_12</strain>
    </source>
</reference>
<organism evidence="1">
    <name type="scientific">uncultured Campylobacterales bacterium</name>
    <dbReference type="NCBI Taxonomy" id="352960"/>
    <lineage>
        <taxon>Bacteria</taxon>
        <taxon>Pseudomonadati</taxon>
        <taxon>Campylobacterota</taxon>
        <taxon>Epsilonproteobacteria</taxon>
        <taxon>Campylobacterales</taxon>
        <taxon>environmental samples</taxon>
    </lineage>
</organism>
<dbReference type="EMBL" id="CACVAW010000010">
    <property type="protein sequence ID" value="CAA6803096.1"/>
    <property type="molecule type" value="Genomic_DNA"/>
</dbReference>
<evidence type="ECO:0000313" key="1">
    <source>
        <dbReference type="EMBL" id="CAA6803096.1"/>
    </source>
</evidence>
<protein>
    <submittedName>
        <fullName evidence="1">Uncharacterized protein</fullName>
    </submittedName>
</protein>
<gene>
    <name evidence="1" type="ORF">HELGO_WM2624</name>
</gene>
<accession>A0A6S6SA60</accession>